<dbReference type="PANTHER" id="PTHR41260">
    <property type="entry name" value="PROTEIN ECSC"/>
    <property type="match status" value="1"/>
</dbReference>
<comment type="caution">
    <text evidence="1">The sequence shown here is derived from an EMBL/GenBank/DDBJ whole genome shotgun (WGS) entry which is preliminary data.</text>
</comment>
<gene>
    <name evidence="1" type="ORF">D1B31_00190</name>
</gene>
<evidence type="ECO:0000313" key="2">
    <source>
        <dbReference type="Proteomes" id="UP000284416"/>
    </source>
</evidence>
<dbReference type="PANTHER" id="PTHR41260:SF1">
    <property type="entry name" value="PROTEIN ECSC"/>
    <property type="match status" value="1"/>
</dbReference>
<sequence>MNDYELNVLGEVKEWKRKCSARSSMFNRLSKKAQGKINSLIPEKVHNAMTEAIKGMVKATLAGSNFTTKKPVEPQPDLIKMDEEAKRKVNVFQKTAMIEGAGTGAGGILLGLADFPLLLTIKMKFLFELAAVYGFNTEEYEERLFLLHVFQLAFSSDETRFETLDVIDHWEERKRNLADMDWREFQQEYRDYIDLAKMLQLVPGIGAVVGAYANNKLLGHLGETAMNAYRLRILKSGGSAEGKG</sequence>
<dbReference type="Proteomes" id="UP000284416">
    <property type="component" value="Unassembled WGS sequence"/>
</dbReference>
<accession>A0A417YZA9</accession>
<dbReference type="RefSeq" id="WP_118918744.1">
    <property type="nucleotide sequence ID" value="NZ_QWEG01000001.1"/>
</dbReference>
<dbReference type="Pfam" id="PF12787">
    <property type="entry name" value="EcsC"/>
    <property type="match status" value="1"/>
</dbReference>
<proteinExistence type="predicted"/>
<dbReference type="AlphaFoldDB" id="A0A417YZA9"/>
<protein>
    <submittedName>
        <fullName evidence="1">EcsC family protein</fullName>
    </submittedName>
</protein>
<evidence type="ECO:0000313" key="1">
    <source>
        <dbReference type="EMBL" id="RHW43136.1"/>
    </source>
</evidence>
<reference evidence="1 2" key="1">
    <citation type="journal article" date="2017" name="Int. J. Syst. Evol. Microbiol.">
        <title>Bacillus notoginsengisoli sp. nov., a novel bacterium isolated from the rhizosphere of Panax notoginseng.</title>
        <authorList>
            <person name="Zhang M.Y."/>
            <person name="Cheng J."/>
            <person name="Cai Y."/>
            <person name="Zhang T.Y."/>
            <person name="Wu Y.Y."/>
            <person name="Manikprabhu D."/>
            <person name="Li W.J."/>
            <person name="Zhang Y.X."/>
        </authorList>
    </citation>
    <scope>NUCLEOTIDE SEQUENCE [LARGE SCALE GENOMIC DNA]</scope>
    <source>
        <strain evidence="1 2">JCM 30743</strain>
    </source>
</reference>
<name>A0A417YZA9_9BACI</name>
<dbReference type="EMBL" id="QWEG01000001">
    <property type="protein sequence ID" value="RHW43136.1"/>
    <property type="molecule type" value="Genomic_DNA"/>
</dbReference>
<organism evidence="1 2">
    <name type="scientific">Neobacillus notoginsengisoli</name>
    <dbReference type="NCBI Taxonomy" id="1578198"/>
    <lineage>
        <taxon>Bacteria</taxon>
        <taxon>Bacillati</taxon>
        <taxon>Bacillota</taxon>
        <taxon>Bacilli</taxon>
        <taxon>Bacillales</taxon>
        <taxon>Bacillaceae</taxon>
        <taxon>Neobacillus</taxon>
    </lineage>
</organism>
<dbReference type="OrthoDB" id="1705901at2"/>
<keyword evidence="2" id="KW-1185">Reference proteome</keyword>
<dbReference type="InterPro" id="IPR024787">
    <property type="entry name" value="EcsC"/>
</dbReference>